<dbReference type="HAMAP" id="MF_00111">
    <property type="entry name" value="MurA"/>
    <property type="match status" value="1"/>
</dbReference>
<keyword evidence="6 12" id="KW-0133">Cell shape</keyword>
<feature type="binding site" evidence="12">
    <location>
        <position position="331"/>
    </location>
    <ligand>
        <name>UDP-N-acetyl-alpha-D-glucosamine</name>
        <dbReference type="ChEBI" id="CHEBI:57705"/>
    </ligand>
</feature>
<dbReference type="KEGG" id="tpol:Mal48_11020"/>
<organism evidence="14 15">
    <name type="scientific">Thalassoglobus polymorphus</name>
    <dbReference type="NCBI Taxonomy" id="2527994"/>
    <lineage>
        <taxon>Bacteria</taxon>
        <taxon>Pseudomonadati</taxon>
        <taxon>Planctomycetota</taxon>
        <taxon>Planctomycetia</taxon>
        <taxon>Planctomycetales</taxon>
        <taxon>Planctomycetaceae</taxon>
        <taxon>Thalassoglobus</taxon>
    </lineage>
</organism>
<dbReference type="CDD" id="cd01555">
    <property type="entry name" value="UdpNAET"/>
    <property type="match status" value="1"/>
</dbReference>
<evidence type="ECO:0000256" key="5">
    <source>
        <dbReference type="ARBA" id="ARBA00022679"/>
    </source>
</evidence>
<name>A0A517QJP6_9PLAN</name>
<keyword evidence="12" id="KW-0670">Pyruvate</keyword>
<dbReference type="GO" id="GO:0008360">
    <property type="term" value="P:regulation of cell shape"/>
    <property type="evidence" value="ECO:0007669"/>
    <property type="project" value="UniProtKB-KW"/>
</dbReference>
<dbReference type="SUPFAM" id="SSF55205">
    <property type="entry name" value="EPT/RTPC-like"/>
    <property type="match status" value="1"/>
</dbReference>
<dbReference type="PANTHER" id="PTHR43783">
    <property type="entry name" value="UDP-N-ACETYLGLUCOSAMINE 1-CARBOXYVINYLTRANSFERASE"/>
    <property type="match status" value="1"/>
</dbReference>
<dbReference type="GO" id="GO:0019277">
    <property type="term" value="P:UDP-N-acetylgalactosamine biosynthetic process"/>
    <property type="evidence" value="ECO:0007669"/>
    <property type="project" value="InterPro"/>
</dbReference>
<dbReference type="NCBIfam" id="NF006873">
    <property type="entry name" value="PRK09369.1"/>
    <property type="match status" value="1"/>
</dbReference>
<keyword evidence="4 12" id="KW-0132">Cell division</keyword>
<evidence type="ECO:0000256" key="7">
    <source>
        <dbReference type="ARBA" id="ARBA00022984"/>
    </source>
</evidence>
<dbReference type="EMBL" id="CP036267">
    <property type="protein sequence ID" value="QDT31866.1"/>
    <property type="molecule type" value="Genomic_DNA"/>
</dbReference>
<dbReference type="InterPro" id="IPR050068">
    <property type="entry name" value="MurA_subfamily"/>
</dbReference>
<evidence type="ECO:0000256" key="10">
    <source>
        <dbReference type="ARBA" id="ARBA00038367"/>
    </source>
</evidence>
<feature type="active site" description="Proton donor" evidence="12">
    <location>
        <position position="117"/>
    </location>
</feature>
<keyword evidence="8 12" id="KW-0131">Cell cycle</keyword>
<evidence type="ECO:0000256" key="4">
    <source>
        <dbReference type="ARBA" id="ARBA00022618"/>
    </source>
</evidence>
<dbReference type="AlphaFoldDB" id="A0A517QJP6"/>
<feature type="binding site" evidence="12">
    <location>
        <position position="309"/>
    </location>
    <ligand>
        <name>UDP-N-acetyl-alpha-D-glucosamine</name>
        <dbReference type="ChEBI" id="CHEBI:57705"/>
    </ligand>
</feature>
<dbReference type="UniPathway" id="UPA00219"/>
<protein>
    <recommendedName>
        <fullName evidence="12">UDP-N-acetylglucosamine 1-carboxyvinyltransferase</fullName>
        <ecNumber evidence="12">2.5.1.7</ecNumber>
    </recommendedName>
    <alternativeName>
        <fullName evidence="12">Enoylpyruvate transferase</fullName>
    </alternativeName>
    <alternativeName>
        <fullName evidence="12">UDP-N-acetylglucosamine enolpyruvyl transferase</fullName>
        <shortName evidence="12">EPT</shortName>
    </alternativeName>
</protein>
<comment type="similarity">
    <text evidence="10 12">Belongs to the EPSP synthase family. MurA subfamily.</text>
</comment>
<dbReference type="NCBIfam" id="TIGR01072">
    <property type="entry name" value="murA"/>
    <property type="match status" value="1"/>
</dbReference>
<keyword evidence="5 12" id="KW-0808">Transferase</keyword>
<dbReference type="Gene3D" id="3.65.10.10">
    <property type="entry name" value="Enolpyruvate transferase domain"/>
    <property type="match status" value="2"/>
</dbReference>
<comment type="function">
    <text evidence="12">Cell wall formation. Adds enolpyruvyl to UDP-N-acetylglucosamine.</text>
</comment>
<dbReference type="GO" id="GO:0051301">
    <property type="term" value="P:cell division"/>
    <property type="evidence" value="ECO:0007669"/>
    <property type="project" value="UniProtKB-KW"/>
</dbReference>
<sequence length="440" mass="46874">MDVFKIQGGNSLCGTVAVSGSKNAALPMMAAALLTDGKTILNNVPDLVDVRTLSSLLTSLGCEISRHGSGSLSLEVVDESHSEADYELVRKMRASVCVMGPLLARRGHARVSLPGGCNIGHRPIDIHLRGFAALGAQVDIHQGDIIVQATQLRGAEIDLAGPNGSTVTGTCNLLTAAVLAQGKSRLTSAAMEPEVVALADLLNEMGAKITGQGTPTLEVEGVSKLTPTTQAVIPDRIEAATLMIASALTRGQLTIQNVNPQHLSAVTAVLQEMGVSIYESGLSQLEIACERELAPVNITALPYPGIPTDIQAQLTALLCTLPGRSVIRDQVFPDRFMHCAELNRMNAKIRQQGDRAFITGVAQLQGAHVMASDLRASAALVLAALAARDETVIHRIYHLDRGYEALETKLNFLGANVTRCREEDVQRRTPIERPDLRRSA</sequence>
<gene>
    <name evidence="12 14" type="primary">murA</name>
    <name evidence="14" type="ORF">Mal48_11020</name>
</gene>
<keyword evidence="15" id="KW-1185">Reference proteome</keyword>
<dbReference type="InterPro" id="IPR001986">
    <property type="entry name" value="Enolpyruvate_Tfrase_dom"/>
</dbReference>
<dbReference type="Proteomes" id="UP000315724">
    <property type="component" value="Chromosome"/>
</dbReference>
<dbReference type="GO" id="GO:0071555">
    <property type="term" value="P:cell wall organization"/>
    <property type="evidence" value="ECO:0007669"/>
    <property type="project" value="UniProtKB-KW"/>
</dbReference>
<feature type="domain" description="Enolpyruvate transferase" evidence="13">
    <location>
        <begin position="7"/>
        <end position="410"/>
    </location>
</feature>
<feature type="binding site" evidence="12">
    <location>
        <begin position="22"/>
        <end position="23"/>
    </location>
    <ligand>
        <name>phosphoenolpyruvate</name>
        <dbReference type="ChEBI" id="CHEBI:58702"/>
    </ligand>
</feature>
<feature type="binding site" evidence="12">
    <location>
        <position position="93"/>
    </location>
    <ligand>
        <name>UDP-N-acetyl-alpha-D-glucosamine</name>
        <dbReference type="ChEBI" id="CHEBI:57705"/>
    </ligand>
</feature>
<evidence type="ECO:0000256" key="2">
    <source>
        <dbReference type="ARBA" id="ARBA00004752"/>
    </source>
</evidence>
<dbReference type="InterPro" id="IPR036968">
    <property type="entry name" value="Enolpyruvate_Tfrase_sf"/>
</dbReference>
<evidence type="ECO:0000256" key="12">
    <source>
        <dbReference type="HAMAP-Rule" id="MF_00111"/>
    </source>
</evidence>
<comment type="caution">
    <text evidence="12">Lacks conserved residue(s) required for the propagation of feature annotation.</text>
</comment>
<dbReference type="Pfam" id="PF00275">
    <property type="entry name" value="EPSP_synthase"/>
    <property type="match status" value="1"/>
</dbReference>
<feature type="modified residue" description="2-(S-cysteinyl)pyruvic acid O-phosphothioketal" evidence="12">
    <location>
        <position position="117"/>
    </location>
</feature>
<evidence type="ECO:0000256" key="9">
    <source>
        <dbReference type="ARBA" id="ARBA00023316"/>
    </source>
</evidence>
<evidence type="ECO:0000256" key="6">
    <source>
        <dbReference type="ARBA" id="ARBA00022960"/>
    </source>
</evidence>
<dbReference type="RefSeq" id="WP_145196766.1">
    <property type="nucleotide sequence ID" value="NZ_CP036267.1"/>
</dbReference>
<dbReference type="InterPro" id="IPR005750">
    <property type="entry name" value="UDP_GlcNAc_COvinyl_MurA"/>
</dbReference>
<comment type="pathway">
    <text evidence="2 12">Cell wall biogenesis; peptidoglycan biosynthesis.</text>
</comment>
<dbReference type="OrthoDB" id="9803760at2"/>
<keyword evidence="7 12" id="KW-0573">Peptidoglycan synthesis</keyword>
<evidence type="ECO:0000313" key="15">
    <source>
        <dbReference type="Proteomes" id="UP000315724"/>
    </source>
</evidence>
<evidence type="ECO:0000256" key="3">
    <source>
        <dbReference type="ARBA" id="ARBA00022490"/>
    </source>
</evidence>
<reference evidence="14 15" key="1">
    <citation type="submission" date="2019-02" db="EMBL/GenBank/DDBJ databases">
        <title>Deep-cultivation of Planctomycetes and their phenomic and genomic characterization uncovers novel biology.</title>
        <authorList>
            <person name="Wiegand S."/>
            <person name="Jogler M."/>
            <person name="Boedeker C."/>
            <person name="Pinto D."/>
            <person name="Vollmers J."/>
            <person name="Rivas-Marin E."/>
            <person name="Kohn T."/>
            <person name="Peeters S.H."/>
            <person name="Heuer A."/>
            <person name="Rast P."/>
            <person name="Oberbeckmann S."/>
            <person name="Bunk B."/>
            <person name="Jeske O."/>
            <person name="Meyerdierks A."/>
            <person name="Storesund J.E."/>
            <person name="Kallscheuer N."/>
            <person name="Luecker S."/>
            <person name="Lage O.M."/>
            <person name="Pohl T."/>
            <person name="Merkel B.J."/>
            <person name="Hornburger P."/>
            <person name="Mueller R.-W."/>
            <person name="Bruemmer F."/>
            <person name="Labrenz M."/>
            <person name="Spormann A.M."/>
            <person name="Op den Camp H."/>
            <person name="Overmann J."/>
            <person name="Amann R."/>
            <person name="Jetten M.S.M."/>
            <person name="Mascher T."/>
            <person name="Medema M.H."/>
            <person name="Devos D.P."/>
            <person name="Kaster A.-K."/>
            <person name="Ovreas L."/>
            <person name="Rohde M."/>
            <person name="Galperin M.Y."/>
            <person name="Jogler C."/>
        </authorList>
    </citation>
    <scope>NUCLEOTIDE SEQUENCE [LARGE SCALE GENOMIC DNA]</scope>
    <source>
        <strain evidence="14 15">Mal48</strain>
    </source>
</reference>
<dbReference type="GO" id="GO:0005737">
    <property type="term" value="C:cytoplasm"/>
    <property type="evidence" value="ECO:0007669"/>
    <property type="project" value="UniProtKB-SubCell"/>
</dbReference>
<dbReference type="EC" id="2.5.1.7" evidence="12"/>
<evidence type="ECO:0000256" key="11">
    <source>
        <dbReference type="ARBA" id="ARBA00047527"/>
    </source>
</evidence>
<dbReference type="PANTHER" id="PTHR43783:SF1">
    <property type="entry name" value="UDP-N-ACETYLGLUCOSAMINE 1-CARBOXYVINYLTRANSFERASE"/>
    <property type="match status" value="1"/>
</dbReference>
<comment type="subcellular location">
    <subcellularLocation>
        <location evidence="1 12">Cytoplasm</location>
    </subcellularLocation>
</comment>
<evidence type="ECO:0000259" key="13">
    <source>
        <dbReference type="Pfam" id="PF00275"/>
    </source>
</evidence>
<evidence type="ECO:0000313" key="14">
    <source>
        <dbReference type="EMBL" id="QDT31866.1"/>
    </source>
</evidence>
<proteinExistence type="inferred from homology"/>
<keyword evidence="3 12" id="KW-0963">Cytoplasm</keyword>
<comment type="catalytic activity">
    <reaction evidence="11 12">
        <text>phosphoenolpyruvate + UDP-N-acetyl-alpha-D-glucosamine = UDP-N-acetyl-3-O-(1-carboxyvinyl)-alpha-D-glucosamine + phosphate</text>
        <dbReference type="Rhea" id="RHEA:18681"/>
        <dbReference type="ChEBI" id="CHEBI:43474"/>
        <dbReference type="ChEBI" id="CHEBI:57705"/>
        <dbReference type="ChEBI" id="CHEBI:58702"/>
        <dbReference type="ChEBI" id="CHEBI:68483"/>
        <dbReference type="EC" id="2.5.1.7"/>
    </reaction>
</comment>
<evidence type="ECO:0000256" key="1">
    <source>
        <dbReference type="ARBA" id="ARBA00004496"/>
    </source>
</evidence>
<dbReference type="GO" id="GO:0009252">
    <property type="term" value="P:peptidoglycan biosynthetic process"/>
    <property type="evidence" value="ECO:0007669"/>
    <property type="project" value="UniProtKB-UniRule"/>
</dbReference>
<dbReference type="InterPro" id="IPR013792">
    <property type="entry name" value="RNA3'P_cycl/enolpyr_Trfase_a/b"/>
</dbReference>
<keyword evidence="9 12" id="KW-0961">Cell wall biogenesis/degradation</keyword>
<evidence type="ECO:0000256" key="8">
    <source>
        <dbReference type="ARBA" id="ARBA00023306"/>
    </source>
</evidence>
<accession>A0A517QJP6</accession>
<dbReference type="GO" id="GO:0008760">
    <property type="term" value="F:UDP-N-acetylglucosamine 1-carboxyvinyltransferase activity"/>
    <property type="evidence" value="ECO:0007669"/>
    <property type="project" value="UniProtKB-UniRule"/>
</dbReference>